<feature type="compositionally biased region" description="Low complexity" evidence="1">
    <location>
        <begin position="584"/>
        <end position="606"/>
    </location>
</feature>
<protein>
    <submittedName>
        <fullName evidence="2">Uncharacterized protein</fullName>
    </submittedName>
</protein>
<reference evidence="2" key="1">
    <citation type="submission" date="2021-01" db="EMBL/GenBank/DDBJ databases">
        <authorList>
            <person name="Corre E."/>
            <person name="Pelletier E."/>
            <person name="Niang G."/>
            <person name="Scheremetjew M."/>
            <person name="Finn R."/>
            <person name="Kale V."/>
            <person name="Holt S."/>
            <person name="Cochrane G."/>
            <person name="Meng A."/>
            <person name="Brown T."/>
            <person name="Cohen L."/>
        </authorList>
    </citation>
    <scope>NUCLEOTIDE SEQUENCE</scope>
    <source>
        <strain evidence="2">379</strain>
    </source>
</reference>
<evidence type="ECO:0000313" key="2">
    <source>
        <dbReference type="EMBL" id="CAE0570430.1"/>
    </source>
</evidence>
<name>A0A6U8QTY9_EMIHU</name>
<organism evidence="2">
    <name type="scientific">Emiliania huxleyi</name>
    <name type="common">Coccolithophore</name>
    <name type="synonym">Pontosphaera huxleyi</name>
    <dbReference type="NCBI Taxonomy" id="2903"/>
    <lineage>
        <taxon>Eukaryota</taxon>
        <taxon>Haptista</taxon>
        <taxon>Haptophyta</taxon>
        <taxon>Prymnesiophyceae</taxon>
        <taxon>Isochrysidales</taxon>
        <taxon>Noelaerhabdaceae</taxon>
        <taxon>Emiliania</taxon>
    </lineage>
</organism>
<dbReference type="AlphaFoldDB" id="A0A6U8QTY9"/>
<dbReference type="EMBL" id="HBIR01038711">
    <property type="protein sequence ID" value="CAE0570430.1"/>
    <property type="molecule type" value="Transcribed_RNA"/>
</dbReference>
<proteinExistence type="predicted"/>
<accession>A0A6U8QTY9</accession>
<feature type="region of interest" description="Disordered" evidence="1">
    <location>
        <begin position="578"/>
        <end position="621"/>
    </location>
</feature>
<feature type="region of interest" description="Disordered" evidence="1">
    <location>
        <begin position="71"/>
        <end position="111"/>
    </location>
</feature>
<evidence type="ECO:0000256" key="1">
    <source>
        <dbReference type="SAM" id="MobiDB-lite"/>
    </source>
</evidence>
<feature type="compositionally biased region" description="Polar residues" evidence="1">
    <location>
        <begin position="86"/>
        <end position="110"/>
    </location>
</feature>
<sequence length="621" mass="65073">MDDSTAKFVRESSIAAEHGVGIVQSDGPGLARASRLRLSSAVDESMATPAAISYRSAYQRHRQGAAFGALGEAPAEDSLSRRSLDGVTTGSETESPAISPTVRRQSSSSGGVYGRAEHYRVEADFGALMVWRMDYQAHRAGAAKGSRGEVGAGLSIAAVRMLPVARQAAHLRQLARLTEAKARDSAVEATAQAPAVHVHVGAGRLGLGLVLPALAAGAKEHGGGLVVLQRPSATWAPIQHGCLVAFTVNGETTCTLRAVRAEGAAVRPLLAEGGAGGYDGLLLLTLDDASLDSVAACATSVSSSLGPALQKGIEPLVAALGRADPARLGGGTLRLYAAENDHAAVEKLGARDEYRALRLLPLLVDRVCTACDVSESEVATRAEPWQGEIVLMTPPDTTPRPRTGLRLVLARPPFAGPTIRLPESDAEAHFLHRRKILTVNGTHTTLAFLTLALHEPPPHTGLPAGDYELLRAVSDGDGGGGDEDDDEVLRVEETHRMVWSWCVARQLLLLFEFPSEVARAALGCPPDEGDASDRSLADALLAGARIAIERLGRGGDTTKRVLGGGVVNRFETRPELAVSELVDTTGSRRGSSRSQPSSTRRAPPQSGCEAASPRRCSGAQS</sequence>
<gene>
    <name evidence="2" type="ORF">EHUX00137_LOCUS30185</name>
</gene>